<dbReference type="NCBIfam" id="TIGR00036">
    <property type="entry name" value="dapB"/>
    <property type="match status" value="1"/>
</dbReference>
<evidence type="ECO:0000256" key="7">
    <source>
        <dbReference type="ARBA" id="ARBA00023027"/>
    </source>
</evidence>
<evidence type="ECO:0000259" key="15">
    <source>
        <dbReference type="Pfam" id="PF05173"/>
    </source>
</evidence>
<dbReference type="PANTHER" id="PTHR20836:SF0">
    <property type="entry name" value="4-HYDROXY-TETRAHYDRODIPICOLINATE REDUCTASE 1, CHLOROPLASTIC-RELATED"/>
    <property type="match status" value="1"/>
</dbReference>
<evidence type="ECO:0000256" key="8">
    <source>
        <dbReference type="ARBA" id="ARBA00023154"/>
    </source>
</evidence>
<dbReference type="SUPFAM" id="SSF51735">
    <property type="entry name" value="NAD(P)-binding Rossmann-fold domains"/>
    <property type="match status" value="1"/>
</dbReference>
<comment type="similarity">
    <text evidence="1">Belongs to the DapB family.</text>
</comment>
<dbReference type="PANTHER" id="PTHR20836">
    <property type="entry name" value="DIHYDRODIPICOLINATE REDUCTASE"/>
    <property type="match status" value="1"/>
</dbReference>
<dbReference type="HOGENOM" id="CLU_047479_2_2_6"/>
<dbReference type="PROSITE" id="PS01298">
    <property type="entry name" value="DAPB"/>
    <property type="match status" value="1"/>
</dbReference>
<dbReference type="Gene3D" id="3.30.360.10">
    <property type="entry name" value="Dihydrodipicolinate Reductase, domain 2"/>
    <property type="match status" value="1"/>
</dbReference>
<dbReference type="GO" id="GO:0005829">
    <property type="term" value="C:cytosol"/>
    <property type="evidence" value="ECO:0007669"/>
    <property type="project" value="TreeGrafter"/>
</dbReference>
<comment type="catalytic activity">
    <reaction evidence="12">
        <text>(S)-2,3,4,5-tetrahydrodipicolinate + NAD(+) + H2O = (2S,4S)-4-hydroxy-2,3,4,5-tetrahydrodipicolinate + NADH + H(+)</text>
        <dbReference type="Rhea" id="RHEA:35323"/>
        <dbReference type="ChEBI" id="CHEBI:15377"/>
        <dbReference type="ChEBI" id="CHEBI:15378"/>
        <dbReference type="ChEBI" id="CHEBI:16845"/>
        <dbReference type="ChEBI" id="CHEBI:57540"/>
        <dbReference type="ChEBI" id="CHEBI:57945"/>
        <dbReference type="ChEBI" id="CHEBI:67139"/>
        <dbReference type="EC" id="1.17.1.8"/>
    </reaction>
</comment>
<protein>
    <recommendedName>
        <fullName evidence="10 13">4-hydroxy-tetrahydrodipicolinate reductase</fullName>
        <ecNumber evidence="10 13">1.17.1.8</ecNumber>
    </recommendedName>
</protein>
<dbReference type="Gene3D" id="3.40.50.720">
    <property type="entry name" value="NAD(P)-binding Rossmann-like Domain"/>
    <property type="match status" value="1"/>
</dbReference>
<evidence type="ECO:0000256" key="9">
    <source>
        <dbReference type="ARBA" id="ARBA00037922"/>
    </source>
</evidence>
<accession>J5K6K3</accession>
<evidence type="ECO:0000259" key="14">
    <source>
        <dbReference type="Pfam" id="PF01113"/>
    </source>
</evidence>
<feature type="domain" description="Dihydrodipicolinate reductase N-terminal" evidence="14">
    <location>
        <begin position="29"/>
        <end position="91"/>
    </location>
</feature>
<dbReference type="AlphaFoldDB" id="J5K6K3"/>
<evidence type="ECO:0000256" key="4">
    <source>
        <dbReference type="ARBA" id="ARBA00022857"/>
    </source>
</evidence>
<dbReference type="InterPro" id="IPR022663">
    <property type="entry name" value="DapB_C"/>
</dbReference>
<proteinExistence type="inferred from homology"/>
<keyword evidence="8" id="KW-0457">Lysine biosynthesis</keyword>
<dbReference type="Proteomes" id="UP000010305">
    <property type="component" value="Unassembled WGS sequence"/>
</dbReference>
<evidence type="ECO:0000256" key="10">
    <source>
        <dbReference type="ARBA" id="ARBA00038983"/>
    </source>
</evidence>
<keyword evidence="3" id="KW-0028">Amino-acid biosynthesis</keyword>
<dbReference type="GO" id="GO:0019877">
    <property type="term" value="P:diaminopimelate biosynthetic process"/>
    <property type="evidence" value="ECO:0007669"/>
    <property type="project" value="UniProtKB-KW"/>
</dbReference>
<dbReference type="GO" id="GO:0009089">
    <property type="term" value="P:lysine biosynthetic process via diaminopimelate"/>
    <property type="evidence" value="ECO:0007669"/>
    <property type="project" value="UniProtKB-UniRule"/>
</dbReference>
<organism evidence="16 17">
    <name type="scientific">SAR86 cluster bacterium SAR86A</name>
    <dbReference type="NCBI Taxonomy" id="1123866"/>
    <lineage>
        <taxon>Bacteria</taxon>
        <taxon>Pseudomonadati</taxon>
        <taxon>Pseudomonadota</taxon>
        <taxon>Gammaproteobacteria</taxon>
        <taxon>SAR86 cluster</taxon>
    </lineage>
</organism>
<evidence type="ECO:0000256" key="13">
    <source>
        <dbReference type="NCBIfam" id="TIGR00036"/>
    </source>
</evidence>
<comment type="pathway">
    <text evidence="9">Amino-acid biosynthesis; L-lysine biosynthesis via DAP pathway; (S)-tetrahydrodipicolinate from L-aspartate: step 4/4.</text>
</comment>
<evidence type="ECO:0000256" key="6">
    <source>
        <dbReference type="ARBA" id="ARBA00023002"/>
    </source>
</evidence>
<evidence type="ECO:0000256" key="12">
    <source>
        <dbReference type="ARBA" id="ARBA00049396"/>
    </source>
</evidence>
<dbReference type="InterPro" id="IPR023940">
    <property type="entry name" value="DHDPR_bac"/>
</dbReference>
<evidence type="ECO:0000256" key="11">
    <source>
        <dbReference type="ARBA" id="ARBA00049080"/>
    </source>
</evidence>
<dbReference type="EMBL" id="JH611156">
    <property type="protein sequence ID" value="EJP71593.1"/>
    <property type="molecule type" value="Genomic_DNA"/>
</dbReference>
<keyword evidence="2" id="KW-0963">Cytoplasm</keyword>
<sequence>MLKIFINGLSGKMGQSVSKIANDKNYIISNAIESCDIVIDFSHPNNLSEMLKSSIKFKKPIIIGTTGFSKQQFKTIEKAAQEIPIMYSSNFSDGVLNLKKTIESFINNSSEIFSCEIEETHHTEKIDFPSGTAIDLRNFIMSVDKENIVKSIKITSFRKENVYGDHKVSFYNKENFRNFKHEALSRDIFAKGALKRAESVFHAKPGLYDLSSFK</sequence>
<dbReference type="Pfam" id="PF01113">
    <property type="entry name" value="DapB_N"/>
    <property type="match status" value="1"/>
</dbReference>
<dbReference type="EC" id="1.17.1.8" evidence="10 13"/>
<keyword evidence="6" id="KW-0560">Oxidoreductase</keyword>
<evidence type="ECO:0000313" key="16">
    <source>
        <dbReference type="EMBL" id="EJP71593.1"/>
    </source>
</evidence>
<dbReference type="InterPro" id="IPR022664">
    <property type="entry name" value="DapB_N_CS"/>
</dbReference>
<evidence type="ECO:0000256" key="1">
    <source>
        <dbReference type="ARBA" id="ARBA00006642"/>
    </source>
</evidence>
<name>J5K6K3_9GAMM</name>
<keyword evidence="4" id="KW-0521">NADP</keyword>
<evidence type="ECO:0000313" key="17">
    <source>
        <dbReference type="Proteomes" id="UP000010305"/>
    </source>
</evidence>
<dbReference type="InterPro" id="IPR000846">
    <property type="entry name" value="DapB_N"/>
</dbReference>
<evidence type="ECO:0000256" key="5">
    <source>
        <dbReference type="ARBA" id="ARBA00022915"/>
    </source>
</evidence>
<reference evidence="16 17" key="1">
    <citation type="journal article" date="2012" name="ISME J.">
        <title>Genomic insights to SAR86, an abundant and uncultivated marine bacterial lineage.</title>
        <authorList>
            <person name="Dupont C.L."/>
            <person name="Rusch D.B."/>
            <person name="Yooseph S."/>
            <person name="Lombardo M.J."/>
            <person name="Richter R.A."/>
            <person name="Valas R."/>
            <person name="Novotny M."/>
            <person name="Yee-Greenbaum J."/>
            <person name="Selengut J.D."/>
            <person name="Haft D.H."/>
            <person name="Halpern A.L."/>
            <person name="Lasken R.S."/>
            <person name="Nealson K."/>
            <person name="Friedman R."/>
            <person name="Venter J.C."/>
        </authorList>
    </citation>
    <scope>NUCLEOTIDE SEQUENCE [LARGE SCALE GENOMIC DNA]</scope>
</reference>
<evidence type="ECO:0000256" key="3">
    <source>
        <dbReference type="ARBA" id="ARBA00022605"/>
    </source>
</evidence>
<dbReference type="STRING" id="1123866.NT01SARS_0064"/>
<dbReference type="PIRSF" id="PIRSF000161">
    <property type="entry name" value="DHPR"/>
    <property type="match status" value="1"/>
</dbReference>
<dbReference type="Pfam" id="PF05173">
    <property type="entry name" value="DapB_C"/>
    <property type="match status" value="1"/>
</dbReference>
<dbReference type="GO" id="GO:0008839">
    <property type="term" value="F:4-hydroxy-tetrahydrodipicolinate reductase"/>
    <property type="evidence" value="ECO:0007669"/>
    <property type="project" value="UniProtKB-UniRule"/>
</dbReference>
<keyword evidence="5" id="KW-0220">Diaminopimelate biosynthesis</keyword>
<comment type="catalytic activity">
    <reaction evidence="11">
        <text>(S)-2,3,4,5-tetrahydrodipicolinate + NADP(+) + H2O = (2S,4S)-4-hydroxy-2,3,4,5-tetrahydrodipicolinate + NADPH + H(+)</text>
        <dbReference type="Rhea" id="RHEA:35331"/>
        <dbReference type="ChEBI" id="CHEBI:15377"/>
        <dbReference type="ChEBI" id="CHEBI:15378"/>
        <dbReference type="ChEBI" id="CHEBI:16845"/>
        <dbReference type="ChEBI" id="CHEBI:57783"/>
        <dbReference type="ChEBI" id="CHEBI:58349"/>
        <dbReference type="ChEBI" id="CHEBI:67139"/>
        <dbReference type="EC" id="1.17.1.8"/>
    </reaction>
</comment>
<gene>
    <name evidence="16" type="ORF">NT01SARS_0064</name>
</gene>
<feature type="domain" description="Dihydrodipicolinate reductase C-terminal" evidence="15">
    <location>
        <begin position="104"/>
        <end position="211"/>
    </location>
</feature>
<evidence type="ECO:0000256" key="2">
    <source>
        <dbReference type="ARBA" id="ARBA00022490"/>
    </source>
</evidence>
<dbReference type="SUPFAM" id="SSF55347">
    <property type="entry name" value="Glyceraldehyde-3-phosphate dehydrogenase-like, C-terminal domain"/>
    <property type="match status" value="1"/>
</dbReference>
<keyword evidence="7" id="KW-0520">NAD</keyword>
<dbReference type="CDD" id="cd02274">
    <property type="entry name" value="DHDPR_N"/>
    <property type="match status" value="1"/>
</dbReference>
<dbReference type="InterPro" id="IPR036291">
    <property type="entry name" value="NAD(P)-bd_dom_sf"/>
</dbReference>